<keyword evidence="3" id="KW-1185">Reference proteome</keyword>
<protein>
    <submittedName>
        <fullName evidence="2">IS1380 family transposase</fullName>
    </submittedName>
</protein>
<dbReference type="Pfam" id="PF13701">
    <property type="entry name" value="DDE_Tnp_1_4"/>
    <property type="match status" value="1"/>
</dbReference>
<name>A0A9W6RCV9_9PSEU</name>
<dbReference type="EMBL" id="BSTI01000053">
    <property type="protein sequence ID" value="GLY71727.1"/>
    <property type="molecule type" value="Genomic_DNA"/>
</dbReference>
<reference evidence="2" key="1">
    <citation type="submission" date="2023-03" db="EMBL/GenBank/DDBJ databases">
        <title>Amycolatopsis taiwanensis NBRC 103393.</title>
        <authorList>
            <person name="Ichikawa N."/>
            <person name="Sato H."/>
            <person name="Tonouchi N."/>
        </authorList>
    </citation>
    <scope>NUCLEOTIDE SEQUENCE</scope>
    <source>
        <strain evidence="2">NBRC 103393</strain>
    </source>
</reference>
<evidence type="ECO:0000259" key="1">
    <source>
        <dbReference type="Pfam" id="PF13701"/>
    </source>
</evidence>
<comment type="caution">
    <text evidence="2">The sequence shown here is derived from an EMBL/GenBank/DDBJ whole genome shotgun (WGS) entry which is preliminary data.</text>
</comment>
<dbReference type="NCBIfam" id="NF033539">
    <property type="entry name" value="transpos_IS1380"/>
    <property type="match status" value="1"/>
</dbReference>
<proteinExistence type="predicted"/>
<dbReference type="Proteomes" id="UP001165136">
    <property type="component" value="Unassembled WGS sequence"/>
</dbReference>
<organism evidence="2 3">
    <name type="scientific">Amycolatopsis taiwanensis</name>
    <dbReference type="NCBI Taxonomy" id="342230"/>
    <lineage>
        <taxon>Bacteria</taxon>
        <taxon>Bacillati</taxon>
        <taxon>Actinomycetota</taxon>
        <taxon>Actinomycetes</taxon>
        <taxon>Pseudonocardiales</taxon>
        <taxon>Pseudonocardiaceae</taxon>
        <taxon>Amycolatopsis</taxon>
    </lineage>
</organism>
<dbReference type="AlphaFoldDB" id="A0A9W6RCV9"/>
<dbReference type="InterPro" id="IPR047960">
    <property type="entry name" value="Transpos_IS1380"/>
</dbReference>
<evidence type="ECO:0000313" key="3">
    <source>
        <dbReference type="Proteomes" id="UP001165136"/>
    </source>
</evidence>
<feature type="domain" description="Transposase DDE" evidence="1">
    <location>
        <begin position="26"/>
        <end position="476"/>
    </location>
</feature>
<gene>
    <name evidence="2" type="ORF">Atai01_83460</name>
</gene>
<dbReference type="InterPro" id="IPR025668">
    <property type="entry name" value="Tnp_DDE_dom"/>
</dbReference>
<accession>A0A9W6RCV9</accession>
<sequence length="479" mass="51846">MLRTDFSEIWSTFLVSESTGFYPMPVVDAAGNGVVSHAGAVLLADTARALGLDRELSAALGPWRRPMAVHDPGKIVLDLAMALVIGGDCLADIAQLRAEPAVFGQVASDATVSRLISTLAADASRVLAAINTARAVVRARAWKTAGADAPDHACTAEDPLIIDLDATLVTAHSEKELAAATFKRGFGFHPLCAFVDHQAKGTGEPLAMMLRPGNAGSNTAADHLTVIREALRQLPFAAKGGRIGRKVLIRADSAGGTHDVVEWLSQRHLSYSLGFTLTEETAAAIAMIPDHVWTPACDADGAIRDGAWVAEATGVLDLTGWPKGMRVIVRAERPHPGAQLRFTDVHGNRLTAFATNTTRGQLADLELRHRRRARCEDRIRASKDTGLRNLPLHGYAQNQIWLAIVTLAIELTAWMQTLALTGTDARRWEPKRLRLRLFSIPGRIARHARRVHLRLSRHAPCNTLIITAHQRLTALPQLA</sequence>
<evidence type="ECO:0000313" key="2">
    <source>
        <dbReference type="EMBL" id="GLY71727.1"/>
    </source>
</evidence>